<evidence type="ECO:0000313" key="2">
    <source>
        <dbReference type="Proteomes" id="UP000651057"/>
    </source>
</evidence>
<dbReference type="RefSeq" id="WP_201916704.1">
    <property type="nucleotide sequence ID" value="NZ_BAABAX010000021.1"/>
</dbReference>
<dbReference type="InterPro" id="IPR032710">
    <property type="entry name" value="NTF2-like_dom_sf"/>
</dbReference>
<gene>
    <name evidence="1" type="ORF">JJQ60_03605</name>
</gene>
<dbReference type="Gene3D" id="3.10.450.50">
    <property type="match status" value="1"/>
</dbReference>
<dbReference type="SUPFAM" id="SSF54427">
    <property type="entry name" value="NTF2-like"/>
    <property type="match status" value="1"/>
</dbReference>
<evidence type="ECO:0000313" key="1">
    <source>
        <dbReference type="EMBL" id="MBL0682586.1"/>
    </source>
</evidence>
<protein>
    <recommendedName>
        <fullName evidence="3">DUF4440 domain-containing protein</fullName>
    </recommendedName>
</protein>
<evidence type="ECO:0008006" key="3">
    <source>
        <dbReference type="Google" id="ProtNLM"/>
    </source>
</evidence>
<dbReference type="AlphaFoldDB" id="A0A937DAD6"/>
<comment type="caution">
    <text evidence="1">The sequence shown here is derived from an EMBL/GenBank/DDBJ whole genome shotgun (WGS) entry which is preliminary data.</text>
</comment>
<proteinExistence type="predicted"/>
<keyword evidence="2" id="KW-1185">Reference proteome</keyword>
<dbReference type="EMBL" id="JAERQJ010000001">
    <property type="protein sequence ID" value="MBL0682586.1"/>
    <property type="molecule type" value="Genomic_DNA"/>
</dbReference>
<accession>A0A937DAD6</accession>
<dbReference type="Proteomes" id="UP000651057">
    <property type="component" value="Unassembled WGS sequence"/>
</dbReference>
<reference evidence="1" key="1">
    <citation type="submission" date="2021-01" db="EMBL/GenBank/DDBJ databases">
        <authorList>
            <person name="Zhong Y.L."/>
        </authorList>
    </citation>
    <scope>NUCLEOTIDE SEQUENCE</scope>
    <source>
        <strain evidence="1">KCTC 23302</strain>
    </source>
</reference>
<sequence>MKPLLLALLLCIGCSQNPKKSLETSKTEDEKAINTINQNYIEGWKNMNEELIMSLFEDGARIQPNSLKPFENKENIRKFWFPKDSSITTIHNFELELLHLTIKDSIATTLQESLIDWSYQKDTIHMAMIQKGINTTVYRKQQDHSWKIWRKMWTDIYIEKK</sequence>
<organism evidence="1 2">
    <name type="scientific">Aquimarina mytili</name>
    <dbReference type="NCBI Taxonomy" id="874423"/>
    <lineage>
        <taxon>Bacteria</taxon>
        <taxon>Pseudomonadati</taxon>
        <taxon>Bacteroidota</taxon>
        <taxon>Flavobacteriia</taxon>
        <taxon>Flavobacteriales</taxon>
        <taxon>Flavobacteriaceae</taxon>
        <taxon>Aquimarina</taxon>
    </lineage>
</organism>
<name>A0A937DAD6_9FLAO</name>